<feature type="transmembrane region" description="Helical" evidence="1">
    <location>
        <begin position="45"/>
        <end position="65"/>
    </location>
</feature>
<feature type="transmembrane region" description="Helical" evidence="1">
    <location>
        <begin position="5"/>
        <end position="25"/>
    </location>
</feature>
<dbReference type="Proteomes" id="UP001597308">
    <property type="component" value="Unassembled WGS sequence"/>
</dbReference>
<feature type="transmembrane region" description="Helical" evidence="1">
    <location>
        <begin position="72"/>
        <end position="90"/>
    </location>
</feature>
<evidence type="ECO:0000256" key="1">
    <source>
        <dbReference type="SAM" id="Phobius"/>
    </source>
</evidence>
<dbReference type="Pfam" id="PF09945">
    <property type="entry name" value="DUF2177"/>
    <property type="match status" value="1"/>
</dbReference>
<keyword evidence="3" id="KW-1185">Reference proteome</keyword>
<dbReference type="EMBL" id="JBHUER010000010">
    <property type="protein sequence ID" value="MFD1704064.1"/>
    <property type="molecule type" value="Genomic_DNA"/>
</dbReference>
<dbReference type="InterPro" id="IPR018687">
    <property type="entry name" value="DUF2177_membr"/>
</dbReference>
<evidence type="ECO:0000313" key="2">
    <source>
        <dbReference type="EMBL" id="MFD1704064.1"/>
    </source>
</evidence>
<feature type="transmembrane region" description="Helical" evidence="1">
    <location>
        <begin position="110"/>
        <end position="132"/>
    </location>
</feature>
<proteinExistence type="predicted"/>
<protein>
    <submittedName>
        <fullName evidence="2">DUF2177 family protein</fullName>
    </submittedName>
</protein>
<keyword evidence="1" id="KW-0812">Transmembrane</keyword>
<comment type="caution">
    <text evidence="2">The sequence shown here is derived from an EMBL/GenBank/DDBJ whole genome shotgun (WGS) entry which is preliminary data.</text>
</comment>
<reference evidence="3" key="1">
    <citation type="journal article" date="2019" name="Int. J. Syst. Evol. Microbiol.">
        <title>The Global Catalogue of Microorganisms (GCM) 10K type strain sequencing project: providing services to taxonomists for standard genome sequencing and annotation.</title>
        <authorList>
            <consortium name="The Broad Institute Genomics Platform"/>
            <consortium name="The Broad Institute Genome Sequencing Center for Infectious Disease"/>
            <person name="Wu L."/>
            <person name="Ma J."/>
        </authorList>
    </citation>
    <scope>NUCLEOTIDE SEQUENCE [LARGE SCALE GENOMIC DNA]</scope>
    <source>
        <strain evidence="3">KCTC 23707</strain>
    </source>
</reference>
<gene>
    <name evidence="2" type="ORF">ACFSCV_13755</name>
</gene>
<keyword evidence="1" id="KW-0472">Membrane</keyword>
<keyword evidence="1" id="KW-1133">Transmembrane helix</keyword>
<evidence type="ECO:0000313" key="3">
    <source>
        <dbReference type="Proteomes" id="UP001597308"/>
    </source>
</evidence>
<name>A0ABW4K9Z6_9HYPH</name>
<accession>A0ABW4K9Z6</accession>
<dbReference type="RefSeq" id="WP_378800146.1">
    <property type="nucleotide sequence ID" value="NZ_JBHUER010000010.1"/>
</dbReference>
<sequence length="135" mass="14425">MKSWIVAYVATAIVFFALDMLWLGVIARDFYRAQLGALMLERPNLVAAGAFYAMYVVGVVIFAVMPSLGGSWAGAFLWGALFGGFCYATYDLTNFATLKGWPVAMTFVDIAWGMFLTGVSATAGVLVTRAVAGAP</sequence>
<organism evidence="2 3">
    <name type="scientific">Methylopila henanensis</name>
    <dbReference type="NCBI Taxonomy" id="873516"/>
    <lineage>
        <taxon>Bacteria</taxon>
        <taxon>Pseudomonadati</taxon>
        <taxon>Pseudomonadota</taxon>
        <taxon>Alphaproteobacteria</taxon>
        <taxon>Hyphomicrobiales</taxon>
        <taxon>Methylopilaceae</taxon>
        <taxon>Methylopila</taxon>
    </lineage>
</organism>